<evidence type="ECO:0000256" key="1">
    <source>
        <dbReference type="ARBA" id="ARBA00004496"/>
    </source>
</evidence>
<sequence length="394" mass="43300">MNCREWLAKLVSYDTTSRNSNLELIYCIRSYLTALGVPSTLVYNDEKTKANLWATLAGEGGITDGGIILSGHTDVVPVDGQKWESDPFTLTERDGKFYGRGTCDMKGFIAVCMSLVPELLQMKRRKPIHLAWTYDEEVGCIGGQVLTQFLREQGVKAYGCIVGEPTSNQVVVAHKGIAVYRARVQGKAAHSSYALTRRSCNAIDYAAKLIVKIREIAEDFRCNGTCDSYFDVPNTTISTNLVTGGNAENTVPAVCEFVFEMRYLTNTDLGLIEKQIKTYAEGELLPLMKTEFDCASIEIVKMVSAPPLKQADEEDPFLILLRRIARDNAVRKVAYATEAGHYQGIGIPVGVCGPGSILQAHGANEFVTLEQLEGCAKIIREVAQDGDIGRKPHL</sequence>
<dbReference type="Gene3D" id="3.40.630.10">
    <property type="entry name" value="Zn peptidases"/>
    <property type="match status" value="1"/>
</dbReference>
<dbReference type="SUPFAM" id="SSF53187">
    <property type="entry name" value="Zn-dependent exopeptidases"/>
    <property type="match status" value="1"/>
</dbReference>
<comment type="caution">
    <text evidence="9">The sequence shown here is derived from an EMBL/GenBank/DDBJ whole genome shotgun (WGS) entry which is preliminary data.</text>
</comment>
<keyword evidence="4" id="KW-0028">Amino-acid biosynthesis</keyword>
<gene>
    <name evidence="9" type="ORF">TEOVI_000664200</name>
</gene>
<evidence type="ECO:0000256" key="2">
    <source>
        <dbReference type="ARBA" id="ARBA00022490"/>
    </source>
</evidence>
<accession>A0A1G4I8M0</accession>
<dbReference type="RefSeq" id="XP_067079617.1">
    <property type="nucleotide sequence ID" value="XM_067223516.1"/>
</dbReference>
<keyword evidence="5" id="KW-0479">Metal-binding</keyword>
<keyword evidence="2" id="KW-0963">Cytoplasm</keyword>
<evidence type="ECO:0000313" key="10">
    <source>
        <dbReference type="Proteomes" id="UP000195570"/>
    </source>
</evidence>
<dbReference type="GO" id="GO:0006526">
    <property type="term" value="P:L-arginine biosynthetic process"/>
    <property type="evidence" value="ECO:0007669"/>
    <property type="project" value="UniProtKB-KW"/>
</dbReference>
<reference evidence="9" key="1">
    <citation type="submission" date="2016-09" db="EMBL/GenBank/DDBJ databases">
        <authorList>
            <person name="Hebert L."/>
            <person name="Moumen B."/>
        </authorList>
    </citation>
    <scope>NUCLEOTIDE SEQUENCE [LARGE SCALE GENOMIC DNA]</scope>
    <source>
        <strain evidence="9">OVI</strain>
    </source>
</reference>
<evidence type="ECO:0000256" key="3">
    <source>
        <dbReference type="ARBA" id="ARBA00022571"/>
    </source>
</evidence>
<dbReference type="Pfam" id="PF07687">
    <property type="entry name" value="M20_dimer"/>
    <property type="match status" value="1"/>
</dbReference>
<dbReference type="PANTHER" id="PTHR43808:SF31">
    <property type="entry name" value="N-ACETYL-L-CITRULLINE DEACETYLASE"/>
    <property type="match status" value="1"/>
</dbReference>
<keyword evidence="10" id="KW-1185">Reference proteome</keyword>
<evidence type="ECO:0000313" key="9">
    <source>
        <dbReference type="EMBL" id="SCU68459.1"/>
    </source>
</evidence>
<dbReference type="InterPro" id="IPR010169">
    <property type="entry name" value="AcOrn-deacetyl"/>
</dbReference>
<dbReference type="InterPro" id="IPR002933">
    <property type="entry name" value="Peptidase_M20"/>
</dbReference>
<protein>
    <submittedName>
        <fullName evidence="9">Acetylornithine deacetylase, putative</fullName>
        <ecNumber evidence="9">3.5.1.16</ecNumber>
    </submittedName>
</protein>
<evidence type="ECO:0000256" key="4">
    <source>
        <dbReference type="ARBA" id="ARBA00022605"/>
    </source>
</evidence>
<dbReference type="NCBIfam" id="TIGR01892">
    <property type="entry name" value="AcOrn-deacetyl"/>
    <property type="match status" value="1"/>
</dbReference>
<dbReference type="EMBL" id="CZPT02000985">
    <property type="protein sequence ID" value="SCU68459.1"/>
    <property type="molecule type" value="Genomic_DNA"/>
</dbReference>
<dbReference type="GO" id="GO:0046872">
    <property type="term" value="F:metal ion binding"/>
    <property type="evidence" value="ECO:0007669"/>
    <property type="project" value="UniProtKB-KW"/>
</dbReference>
<feature type="domain" description="Peptidase M20 dimerisation" evidence="8">
    <location>
        <begin position="172"/>
        <end position="284"/>
    </location>
</feature>
<dbReference type="VEuPathDB" id="TriTrypDB:TEOVI_000664200"/>
<dbReference type="Pfam" id="PF01546">
    <property type="entry name" value="Peptidase_M20"/>
    <property type="match status" value="1"/>
</dbReference>
<keyword evidence="6 9" id="KW-0378">Hydrolase</keyword>
<proteinExistence type="predicted"/>
<evidence type="ECO:0000256" key="7">
    <source>
        <dbReference type="ARBA" id="ARBA00022833"/>
    </source>
</evidence>
<dbReference type="SUPFAM" id="SSF55031">
    <property type="entry name" value="Bacterial exopeptidase dimerisation domain"/>
    <property type="match status" value="1"/>
</dbReference>
<dbReference type="GeneID" id="92380576"/>
<dbReference type="PANTHER" id="PTHR43808">
    <property type="entry name" value="ACETYLORNITHINE DEACETYLASE"/>
    <property type="match status" value="1"/>
</dbReference>
<dbReference type="InterPro" id="IPR050072">
    <property type="entry name" value="Peptidase_M20A"/>
</dbReference>
<dbReference type="InterPro" id="IPR036264">
    <property type="entry name" value="Bact_exopeptidase_dim_dom"/>
</dbReference>
<comment type="subcellular location">
    <subcellularLocation>
        <location evidence="1">Cytoplasm</location>
    </subcellularLocation>
</comment>
<dbReference type="NCBIfam" id="NF005710">
    <property type="entry name" value="PRK07522.1"/>
    <property type="match status" value="1"/>
</dbReference>
<name>A0A1G4I8M0_TRYEQ</name>
<evidence type="ECO:0000256" key="6">
    <source>
        <dbReference type="ARBA" id="ARBA00022801"/>
    </source>
</evidence>
<dbReference type="EC" id="3.5.1.16" evidence="9"/>
<dbReference type="FunFam" id="3.30.70.360:FF:000003">
    <property type="entry name" value="Acetylornithine deacetylase"/>
    <property type="match status" value="1"/>
</dbReference>
<dbReference type="GO" id="GO:0005737">
    <property type="term" value="C:cytoplasm"/>
    <property type="evidence" value="ECO:0007669"/>
    <property type="project" value="UniProtKB-SubCell"/>
</dbReference>
<keyword evidence="3" id="KW-0055">Arginine biosynthesis</keyword>
<dbReference type="InterPro" id="IPR011650">
    <property type="entry name" value="Peptidase_M20_dimer"/>
</dbReference>
<dbReference type="GO" id="GO:0008777">
    <property type="term" value="F:acetylornithine deacetylase activity"/>
    <property type="evidence" value="ECO:0007669"/>
    <property type="project" value="UniProtKB-EC"/>
</dbReference>
<dbReference type="AlphaFoldDB" id="A0A1G4I8M0"/>
<dbReference type="CDD" id="cd03894">
    <property type="entry name" value="M20_ArgE"/>
    <property type="match status" value="1"/>
</dbReference>
<evidence type="ECO:0000259" key="8">
    <source>
        <dbReference type="Pfam" id="PF07687"/>
    </source>
</evidence>
<organism evidence="9 10">
    <name type="scientific">Trypanosoma equiperdum</name>
    <dbReference type="NCBI Taxonomy" id="5694"/>
    <lineage>
        <taxon>Eukaryota</taxon>
        <taxon>Discoba</taxon>
        <taxon>Euglenozoa</taxon>
        <taxon>Kinetoplastea</taxon>
        <taxon>Metakinetoplastina</taxon>
        <taxon>Trypanosomatida</taxon>
        <taxon>Trypanosomatidae</taxon>
        <taxon>Trypanosoma</taxon>
    </lineage>
</organism>
<dbReference type="Gene3D" id="3.30.70.360">
    <property type="match status" value="1"/>
</dbReference>
<evidence type="ECO:0000256" key="5">
    <source>
        <dbReference type="ARBA" id="ARBA00022723"/>
    </source>
</evidence>
<keyword evidence="7" id="KW-0862">Zinc</keyword>
<dbReference type="Proteomes" id="UP000195570">
    <property type="component" value="Unassembled WGS sequence"/>
</dbReference>